<dbReference type="EMBL" id="CP002525">
    <property type="protein sequence ID" value="ADX97619.1"/>
    <property type="molecule type" value="Genomic_DNA"/>
</dbReference>
<gene>
    <name evidence="1" type="ordered locus">MSU_0075</name>
</gene>
<dbReference type="HOGENOM" id="CLU_634345_0_0_14"/>
<keyword evidence="2" id="KW-1185">Reference proteome</keyword>
<dbReference type="AlphaFoldDB" id="F0QQ49"/>
<dbReference type="STRING" id="768700.MSU_0075"/>
<name>F0QQ49_MYCSL</name>
<dbReference type="Proteomes" id="UP000007484">
    <property type="component" value="Chromosome"/>
</dbReference>
<dbReference type="RefSeq" id="WP_013608767.1">
    <property type="nucleotide sequence ID" value="NC_015155.1"/>
</dbReference>
<evidence type="ECO:0000313" key="2">
    <source>
        <dbReference type="Proteomes" id="UP000007484"/>
    </source>
</evidence>
<sequence length="432" mass="50859">MKKLRRKKVQPSKFELSPESFFLPNKISQENQRNLESFRRIYWRTRERLLFLWKKEASEKEIKISSRFEHICSESCSNLKAKKLEKIPYRVSAIPLEKSAIKHKTLGAKSKRSSKKTKKELWPVQEFKPFDGFTTPSEVIPTSEPSKTCVLSEREKKLPEYWKDLKSSSKYSATSLHKVFNEKFSEYDVLHYSIDDDFSMKYLKNQYFENYLSEKELEVPINRELAPIFNSLNKLLNEQPFLVLPIRPSALIYSLLPELDGIHAEFKKYKIDRSKSKRVSLKDVWVQGKGLLSKNLLSFSPSVSYFSTSLIQSLNRREWRSFAKVREFDINDFSLTCYSAMNPFTSSSNDRLLKLSEKLTRKVYWRGKLTSGFLITNNALEWEGEAPNFEREVLMDNYEFTSFSQPSFYWAKEYQNSLPNKNSVRVIGNKRI</sequence>
<evidence type="ECO:0000313" key="1">
    <source>
        <dbReference type="EMBL" id="ADX97619.1"/>
    </source>
</evidence>
<organism evidence="1 2">
    <name type="scientific">Mycoplasma suis (strain Illinois)</name>
    <dbReference type="NCBI Taxonomy" id="768700"/>
    <lineage>
        <taxon>Bacteria</taxon>
        <taxon>Bacillati</taxon>
        <taxon>Mycoplasmatota</taxon>
        <taxon>Mollicutes</taxon>
        <taxon>Mycoplasmataceae</taxon>
        <taxon>Mycoplasma</taxon>
    </lineage>
</organism>
<protein>
    <submittedName>
        <fullName evidence="1">Uncharacterized protein</fullName>
    </submittedName>
</protein>
<reference evidence="1 2" key="1">
    <citation type="journal article" date="2011" name="J. Bacteriol.">
        <title>Complete genome sequences of two hemotropic Mycoplasmas, Mycoplasma haemofelis strain Ohio2 and Mycoplasma suis strain Illinois.</title>
        <authorList>
            <person name="Messick J.B."/>
            <person name="Santos A.P."/>
            <person name="Guimaraes A.M."/>
        </authorList>
    </citation>
    <scope>NUCLEOTIDE SEQUENCE [LARGE SCALE GENOMIC DNA]</scope>
    <source>
        <strain evidence="1 2">Illinois</strain>
    </source>
</reference>
<accession>F0QQ49</accession>
<dbReference type="KEGG" id="mss:MSU_0075"/>
<proteinExistence type="predicted"/>